<dbReference type="GO" id="GO:0003723">
    <property type="term" value="F:RNA binding"/>
    <property type="evidence" value="ECO:0007669"/>
    <property type="project" value="UniProtKB-KW"/>
</dbReference>
<dbReference type="SUPFAM" id="SSF48013">
    <property type="entry name" value="NusB-like"/>
    <property type="match status" value="1"/>
</dbReference>
<evidence type="ECO:0000313" key="4">
    <source>
        <dbReference type="Proteomes" id="UP000004757"/>
    </source>
</evidence>
<gene>
    <name evidence="3" type="primary">nusB</name>
    <name evidence="3" type="ORF">MALL_0037</name>
</gene>
<keyword evidence="4" id="KW-1185">Reference proteome</keyword>
<feature type="domain" description="NusB/RsmB/TIM44" evidence="2">
    <location>
        <begin position="9"/>
        <end position="132"/>
    </location>
</feature>
<evidence type="ECO:0000313" key="3">
    <source>
        <dbReference type="EMBL" id="EFF41472.1"/>
    </source>
</evidence>
<evidence type="ECO:0000259" key="2">
    <source>
        <dbReference type="Pfam" id="PF01029"/>
    </source>
</evidence>
<protein>
    <submittedName>
        <fullName evidence="3">Transcription antitermination factor NusB</fullName>
    </submittedName>
</protein>
<evidence type="ECO:0000256" key="1">
    <source>
        <dbReference type="ARBA" id="ARBA00022884"/>
    </source>
</evidence>
<dbReference type="InterPro" id="IPR006027">
    <property type="entry name" value="NusB_RsmB_TIM44"/>
</dbReference>
<dbReference type="eggNOG" id="COG0781">
    <property type="taxonomic scope" value="Bacteria"/>
</dbReference>
<dbReference type="EMBL" id="ADNC01000020">
    <property type="protein sequence ID" value="EFF41472.1"/>
    <property type="molecule type" value="Genomic_DNA"/>
</dbReference>
<dbReference type="STRING" id="747682.MALL_0037"/>
<dbReference type="InterPro" id="IPR035926">
    <property type="entry name" value="NusB-like_sf"/>
</dbReference>
<dbReference type="RefSeq" id="WP_005683576.1">
    <property type="nucleotide sequence ID" value="NZ_ADNC01000020.1"/>
</dbReference>
<sequence length="150" mass="17847">MKYKKTRRKSREEKIQVIYRFELFDEVINISQSFVEFDFLDPSQLKFLEGIEKNYVFIKKIINSFLNTDWTWHRIPPFIRAVLINATAELFAIPPKIVINEAVEITKDFFCMTEKDQKFYKFVNAILQNVYKSIVALESSTMQVTKNDDN</sequence>
<dbReference type="Gene3D" id="1.10.940.10">
    <property type="entry name" value="NusB-like"/>
    <property type="match status" value="1"/>
</dbReference>
<keyword evidence="1" id="KW-0694">RNA-binding</keyword>
<dbReference type="AlphaFoldDB" id="D4XW16"/>
<dbReference type="Pfam" id="PF01029">
    <property type="entry name" value="NusB"/>
    <property type="match status" value="1"/>
</dbReference>
<organism evidence="3 4">
    <name type="scientific">Mycoplasmopsis alligatoris A21JP2</name>
    <dbReference type="NCBI Taxonomy" id="747682"/>
    <lineage>
        <taxon>Bacteria</taxon>
        <taxon>Bacillati</taxon>
        <taxon>Mycoplasmatota</taxon>
        <taxon>Mycoplasmoidales</taxon>
        <taxon>Metamycoplasmataceae</taxon>
        <taxon>Mycoplasmopsis</taxon>
    </lineage>
</organism>
<accession>D4XW16</accession>
<dbReference type="GO" id="GO:0006355">
    <property type="term" value="P:regulation of DNA-templated transcription"/>
    <property type="evidence" value="ECO:0007669"/>
    <property type="project" value="InterPro"/>
</dbReference>
<dbReference type="OrthoDB" id="389272at2"/>
<reference evidence="3 4" key="1">
    <citation type="submission" date="2010-03" db="EMBL/GenBank/DDBJ databases">
        <authorList>
            <person name="Glass J.I."/>
            <person name="Benders G.A."/>
            <person name="Durkin A.S."/>
            <person name="Farmerie W.G."/>
            <person name="Hlavinka K."/>
            <person name="Hostetler J."/>
            <person name="Jackson J."/>
            <person name="May M.A."/>
            <person name="Miller R.H."/>
            <person name="Paralanov V."/>
            <person name="Radune D."/>
            <person name="Szczypinski B."/>
            <person name="Brown D.R."/>
        </authorList>
    </citation>
    <scope>NUCLEOTIDE SEQUENCE [LARGE SCALE GENOMIC DNA]</scope>
    <source>
        <strain evidence="3 4">A21JP2</strain>
    </source>
</reference>
<comment type="caution">
    <text evidence="3">The sequence shown here is derived from an EMBL/GenBank/DDBJ whole genome shotgun (WGS) entry which is preliminary data.</text>
</comment>
<proteinExistence type="predicted"/>
<name>D4XW16_9BACT</name>
<dbReference type="Proteomes" id="UP000004757">
    <property type="component" value="Unassembled WGS sequence"/>
</dbReference>